<evidence type="ECO:0000313" key="2">
    <source>
        <dbReference type="EMBL" id="VFK56483.1"/>
    </source>
</evidence>
<dbReference type="GO" id="GO:0016791">
    <property type="term" value="F:phosphatase activity"/>
    <property type="evidence" value="ECO:0007669"/>
    <property type="project" value="TreeGrafter"/>
</dbReference>
<reference evidence="2" key="1">
    <citation type="submission" date="2019-02" db="EMBL/GenBank/DDBJ databases">
        <authorList>
            <person name="Gruber-Vodicka R. H."/>
            <person name="Seah K. B. B."/>
        </authorList>
    </citation>
    <scope>NUCLEOTIDE SEQUENCE</scope>
    <source>
        <strain evidence="2">BECK_BZ126</strain>
    </source>
</reference>
<dbReference type="AlphaFoldDB" id="A0A450ZRN7"/>
<dbReference type="PANTHER" id="PTHR48100">
    <property type="entry name" value="BROAD-SPECIFICITY PHOSPHATASE YOR283W-RELATED"/>
    <property type="match status" value="1"/>
</dbReference>
<dbReference type="Pfam" id="PF00300">
    <property type="entry name" value="His_Phos_1"/>
    <property type="match status" value="1"/>
</dbReference>
<dbReference type="InterPro" id="IPR050275">
    <property type="entry name" value="PGM_Phosphatase"/>
</dbReference>
<dbReference type="InterPro" id="IPR029033">
    <property type="entry name" value="His_PPase_superfam"/>
</dbReference>
<evidence type="ECO:0000256" key="1">
    <source>
        <dbReference type="SAM" id="MobiDB-lite"/>
    </source>
</evidence>
<protein>
    <submittedName>
        <fullName evidence="2">Alpha-ribazole phosphatase</fullName>
    </submittedName>
</protein>
<dbReference type="SMART" id="SM00855">
    <property type="entry name" value="PGAM"/>
    <property type="match status" value="1"/>
</dbReference>
<dbReference type="SUPFAM" id="SSF53254">
    <property type="entry name" value="Phosphoglycerate mutase-like"/>
    <property type="match status" value="1"/>
</dbReference>
<dbReference type="InterPro" id="IPR013078">
    <property type="entry name" value="His_Pase_superF_clade-1"/>
</dbReference>
<dbReference type="GO" id="GO:0005737">
    <property type="term" value="C:cytoplasm"/>
    <property type="evidence" value="ECO:0007669"/>
    <property type="project" value="TreeGrafter"/>
</dbReference>
<feature type="region of interest" description="Disordered" evidence="1">
    <location>
        <begin position="1"/>
        <end position="20"/>
    </location>
</feature>
<dbReference type="EMBL" id="CAADFW010000010">
    <property type="protein sequence ID" value="VFK56483.1"/>
    <property type="molecule type" value="Genomic_DNA"/>
</dbReference>
<sequence>MIPIGSFDDPERPRRKSGQLPIGNRCHITCTARKLTHSLWYRFVSEETFFYWDHLGDFSNRDGEDIPSQIHVLEHADAREHPLKQLIFIRHCEASPPGRYIGRTDPSLTETGAAHAHELGRYLLRLTKTSAEQSLPILSSPARRALETARLASEGIPSVIRGDADLWEIDFGRWENLRFDEIVKADPELVDEWVKDEMDFCFPAGECVEAFRERVERVGSRMRDCREEMLVVVTHGGVIRFLICYFLGLSPQSHRVFEVNPGSITRVRLYDGGAVLAGLNDFDF</sequence>
<proteinExistence type="predicted"/>
<dbReference type="CDD" id="cd07067">
    <property type="entry name" value="HP_PGM_like"/>
    <property type="match status" value="1"/>
</dbReference>
<dbReference type="Gene3D" id="3.40.50.1240">
    <property type="entry name" value="Phosphoglycerate mutase-like"/>
    <property type="match status" value="1"/>
</dbReference>
<name>A0A450ZRN7_9GAMM</name>
<gene>
    <name evidence="2" type="ORF">BECKTC1821F_GA0114240_101037</name>
</gene>
<accession>A0A450ZRN7</accession>
<organism evidence="2">
    <name type="scientific">Candidatus Kentrum sp. TC</name>
    <dbReference type="NCBI Taxonomy" id="2126339"/>
    <lineage>
        <taxon>Bacteria</taxon>
        <taxon>Pseudomonadati</taxon>
        <taxon>Pseudomonadota</taxon>
        <taxon>Gammaproteobacteria</taxon>
        <taxon>Candidatus Kentrum</taxon>
    </lineage>
</organism>
<dbReference type="PANTHER" id="PTHR48100:SF59">
    <property type="entry name" value="ADENOSYLCOBALAMIN_ALPHA-RIBAZOLE PHOSPHATASE"/>
    <property type="match status" value="1"/>
</dbReference>